<feature type="DNA-binding region" description="TEA" evidence="7">
    <location>
        <begin position="160"/>
        <end position="236"/>
    </location>
</feature>
<keyword evidence="2" id="KW-0217">Developmental protein</keyword>
<keyword evidence="11" id="KW-1185">Reference proteome</keyword>
<name>W6UQK3_ECHGR</name>
<dbReference type="AlphaFoldDB" id="W6UQK3"/>
<feature type="compositionally biased region" description="Pro residues" evidence="8">
    <location>
        <begin position="454"/>
        <end position="472"/>
    </location>
</feature>
<feature type="region of interest" description="Disordered" evidence="8">
    <location>
        <begin position="1"/>
        <end position="63"/>
    </location>
</feature>
<comment type="caution">
    <text evidence="10">The sequence shown here is derived from an EMBL/GenBank/DDBJ whole genome shotgun (WGS) entry which is preliminary data.</text>
</comment>
<reference evidence="10 11" key="1">
    <citation type="journal article" date="2013" name="Nat. Genet.">
        <title>The genome of the hydatid tapeworm Echinococcus granulosus.</title>
        <authorList>
            <person name="Zheng H."/>
            <person name="Zhang W."/>
            <person name="Zhang L."/>
            <person name="Zhang Z."/>
            <person name="Li J."/>
            <person name="Lu G."/>
            <person name="Zhu Y."/>
            <person name="Wang Y."/>
            <person name="Huang Y."/>
            <person name="Liu J."/>
            <person name="Kang H."/>
            <person name="Chen J."/>
            <person name="Wang L."/>
            <person name="Chen A."/>
            <person name="Yu S."/>
            <person name="Gao Z."/>
            <person name="Jin L."/>
            <person name="Gu W."/>
            <person name="Wang Z."/>
            <person name="Zhao L."/>
            <person name="Shi B."/>
            <person name="Wen H."/>
            <person name="Lin R."/>
            <person name="Jones M.K."/>
            <person name="Brejova B."/>
            <person name="Vinar T."/>
            <person name="Zhao G."/>
            <person name="McManus D.P."/>
            <person name="Chen Z."/>
            <person name="Zhou Y."/>
            <person name="Wang S."/>
        </authorList>
    </citation>
    <scope>NUCLEOTIDE SEQUENCE [LARGE SCALE GENOMIC DNA]</scope>
</reference>
<comment type="subcellular location">
    <subcellularLocation>
        <location evidence="1">Nucleus</location>
    </subcellularLocation>
</comment>
<evidence type="ECO:0000259" key="9">
    <source>
        <dbReference type="PROSITE" id="PS51088"/>
    </source>
</evidence>
<feature type="region of interest" description="Disordered" evidence="8">
    <location>
        <begin position="419"/>
        <end position="438"/>
    </location>
</feature>
<dbReference type="Proteomes" id="UP000019149">
    <property type="component" value="Unassembled WGS sequence"/>
</dbReference>
<evidence type="ECO:0000256" key="2">
    <source>
        <dbReference type="ARBA" id="ARBA00022473"/>
    </source>
</evidence>
<feature type="region of interest" description="Disordered" evidence="8">
    <location>
        <begin position="443"/>
        <end position="475"/>
    </location>
</feature>
<feature type="compositionally biased region" description="Pro residues" evidence="8">
    <location>
        <begin position="505"/>
        <end position="524"/>
    </location>
</feature>
<evidence type="ECO:0000313" key="10">
    <source>
        <dbReference type="EMBL" id="EUB60597.1"/>
    </source>
</evidence>
<keyword evidence="4" id="KW-0238">DNA-binding</keyword>
<evidence type="ECO:0000256" key="6">
    <source>
        <dbReference type="ARBA" id="ARBA00023242"/>
    </source>
</evidence>
<feature type="region of interest" description="Disordered" evidence="8">
    <location>
        <begin position="499"/>
        <end position="528"/>
    </location>
</feature>
<evidence type="ECO:0000313" key="11">
    <source>
        <dbReference type="Proteomes" id="UP000019149"/>
    </source>
</evidence>
<evidence type="ECO:0000256" key="7">
    <source>
        <dbReference type="PROSITE-ProRule" id="PRU00505"/>
    </source>
</evidence>
<dbReference type="InterPro" id="IPR038096">
    <property type="entry name" value="TEA/ATTS_sf"/>
</dbReference>
<dbReference type="GeneID" id="36340331"/>
<dbReference type="Pfam" id="PF17725">
    <property type="entry name" value="YBD"/>
    <property type="match status" value="1"/>
</dbReference>
<evidence type="ECO:0000256" key="4">
    <source>
        <dbReference type="ARBA" id="ARBA00023125"/>
    </source>
</evidence>
<evidence type="ECO:0000256" key="3">
    <source>
        <dbReference type="ARBA" id="ARBA00023015"/>
    </source>
</evidence>
<dbReference type="GO" id="GO:0005634">
    <property type="term" value="C:nucleus"/>
    <property type="evidence" value="ECO:0007669"/>
    <property type="project" value="UniProtKB-SubCell"/>
</dbReference>
<proteinExistence type="predicted"/>
<dbReference type="PANTHER" id="PTHR11834">
    <property type="entry name" value="TRANSCRIPTIONAL ENHANCER FACTOR TEF RELATED"/>
    <property type="match status" value="1"/>
</dbReference>
<dbReference type="KEGG" id="egl:EGR_04616"/>
<sequence>MQPPASSGSRMPLPGQSNPSVRAPPSSSTTAHAGLPSPFDYPPMHNMVHGFQSPQQPPLKEVASPAATLPSAYDMAAVFISASSSAAAAAAAASAASLRPFGPSAQKRPAAISPLALGSGGGGGGGSSPVITGGSECDATTASQSDDAEVDGGAGGGGGGNEADGVWSTEIEQYFQEALELYPPCGRRKIILAEEGKMYGRNELIARYIQQRTGKVRTRKQVSSHIQVLARRKSKELQAKIRDPEIKKETINQLAKLSSAQIVSRDVAKGLQSEGNVKFLPQQPLPSPTSSCSSTAAAAAATVAASNQLHHAFHGQQQHHHQHQRQQVPYRQAHATRKLSIGEGASQRKMMRLADPEVYDTTDSFLSLNNSQNPAVHAARSGDLKLCSSSISQRVVMSGPPPNAFPSDTHYSSLYIRSHNPNPHHNPHLAQHTTPLPPLLEMGSCGSDRCVPSAAPPLPQHPPPPPPPPPPDFSAMQLAAAAGLEHYFSSGRSSSIETCLYPNAFQPPPPPLPPPPPPPPPPPSSQSVALTAAPLPAPLPQILESKHSLSDFDMQRWINRSIASDKLRLVELCAFVEYPCQISECAAEDLATAKVVIHMCTPSSNPALCHDLRPLWQYSRRGFTSLVFLSPSFAGCQLPARLMVRPAPFAGRARTADEAAVCLHGLMWWLCDVHGYACSRSRSVCVRAHKLLPVGMFPSATTTAAAPSAGLSKPQARNFTLNPESAPMKQHNFAHITTTGLHSSDPILEEVDASQIWDKFPTDGLKQRIEEDSPNVFFLVKLWADINTELPEGANYAVSSIFEGTEDVPLLVSTRLCSYSSPFVEKLEYESPVLENGRYVYKQLRSPMCACMKKFIAKLLKLSSLAEMNQVLENFTILQIVTNKNTDEVLLGIAYVLEVSKSLRGAQHNIYRLAKPDISTNQRPPSVNLNGQPLPATSTVD</sequence>
<keyword evidence="5" id="KW-0804">Transcription</keyword>
<dbReference type="OrthoDB" id="10006572at2759"/>
<keyword evidence="6" id="KW-0539">Nucleus</keyword>
<evidence type="ECO:0000256" key="8">
    <source>
        <dbReference type="SAM" id="MobiDB-lite"/>
    </source>
</evidence>
<feature type="domain" description="TEA" evidence="9">
    <location>
        <begin position="160"/>
        <end position="236"/>
    </location>
</feature>
<organism evidence="10 11">
    <name type="scientific">Echinococcus granulosus</name>
    <name type="common">Hydatid tapeworm</name>
    <dbReference type="NCBI Taxonomy" id="6210"/>
    <lineage>
        <taxon>Eukaryota</taxon>
        <taxon>Metazoa</taxon>
        <taxon>Spiralia</taxon>
        <taxon>Lophotrochozoa</taxon>
        <taxon>Platyhelminthes</taxon>
        <taxon>Cestoda</taxon>
        <taxon>Eucestoda</taxon>
        <taxon>Cyclophyllidea</taxon>
        <taxon>Taeniidae</taxon>
        <taxon>Echinococcus</taxon>
        <taxon>Echinococcus granulosus group</taxon>
    </lineage>
</organism>
<dbReference type="GO" id="GO:0005667">
    <property type="term" value="C:transcription regulator complex"/>
    <property type="evidence" value="ECO:0007669"/>
    <property type="project" value="TreeGrafter"/>
</dbReference>
<dbReference type="Pfam" id="PF01285">
    <property type="entry name" value="TEA"/>
    <property type="match status" value="1"/>
</dbReference>
<gene>
    <name evidence="10" type="ORF">EGR_04616</name>
</gene>
<dbReference type="PRINTS" id="PR00065">
    <property type="entry name" value="TEADOMAIN"/>
</dbReference>
<dbReference type="Gene3D" id="2.70.50.80">
    <property type="match status" value="1"/>
</dbReference>
<dbReference type="PANTHER" id="PTHR11834:SF0">
    <property type="entry name" value="PROTEIN SCALLOPED"/>
    <property type="match status" value="1"/>
</dbReference>
<dbReference type="STRING" id="6210.W6UQK3"/>
<dbReference type="PROSITE" id="PS51088">
    <property type="entry name" value="TEA_2"/>
    <property type="match status" value="1"/>
</dbReference>
<dbReference type="Gene3D" id="6.10.20.40">
    <property type="entry name" value="TEA/ATTS domain"/>
    <property type="match status" value="1"/>
</dbReference>
<feature type="compositionally biased region" description="Gly residues" evidence="8">
    <location>
        <begin position="152"/>
        <end position="162"/>
    </location>
</feature>
<dbReference type="GO" id="GO:0000981">
    <property type="term" value="F:DNA-binding transcription factor activity, RNA polymerase II-specific"/>
    <property type="evidence" value="ECO:0007669"/>
    <property type="project" value="TreeGrafter"/>
</dbReference>
<dbReference type="FunFam" id="2.70.50.80:FF:000005">
    <property type="entry name" value="Transcription enhancer factor-like protein egl-44"/>
    <property type="match status" value="1"/>
</dbReference>
<dbReference type="InterPro" id="IPR041086">
    <property type="entry name" value="YBD"/>
</dbReference>
<dbReference type="PROSITE" id="PS00554">
    <property type="entry name" value="TEA_1"/>
    <property type="match status" value="1"/>
</dbReference>
<dbReference type="EMBL" id="APAU02000029">
    <property type="protein sequence ID" value="EUB60597.1"/>
    <property type="molecule type" value="Genomic_DNA"/>
</dbReference>
<dbReference type="RefSeq" id="XP_024351793.1">
    <property type="nucleotide sequence ID" value="XM_024493865.1"/>
</dbReference>
<keyword evidence="3" id="KW-0805">Transcription regulation</keyword>
<dbReference type="OMA" id="CAFVEYP"/>
<evidence type="ECO:0000256" key="5">
    <source>
        <dbReference type="ARBA" id="ARBA00023163"/>
    </source>
</evidence>
<evidence type="ECO:0000256" key="1">
    <source>
        <dbReference type="ARBA" id="ARBA00004123"/>
    </source>
</evidence>
<dbReference type="GO" id="GO:0000978">
    <property type="term" value="F:RNA polymerase II cis-regulatory region sequence-specific DNA binding"/>
    <property type="evidence" value="ECO:0007669"/>
    <property type="project" value="TreeGrafter"/>
</dbReference>
<feature type="region of interest" description="Disordered" evidence="8">
    <location>
        <begin position="921"/>
        <end position="941"/>
    </location>
</feature>
<dbReference type="SMART" id="SM00426">
    <property type="entry name" value="TEA"/>
    <property type="match status" value="1"/>
</dbReference>
<dbReference type="InterPro" id="IPR050937">
    <property type="entry name" value="TEC1_TEAD_TF"/>
</dbReference>
<dbReference type="InterPro" id="IPR000818">
    <property type="entry name" value="TEA/ATTS_dom"/>
</dbReference>
<accession>W6UQK3</accession>
<dbReference type="SUPFAM" id="SSF101447">
    <property type="entry name" value="Formin homology 2 domain (FH2 domain)"/>
    <property type="match status" value="1"/>
</dbReference>
<protein>
    <submittedName>
        <fullName evidence="10">Transcriptional enhancer factor TEF-5</fullName>
    </submittedName>
</protein>
<feature type="region of interest" description="Disordered" evidence="8">
    <location>
        <begin position="113"/>
        <end position="163"/>
    </location>
</feature>
<feature type="compositionally biased region" description="Polar residues" evidence="8">
    <location>
        <begin position="1"/>
        <end position="31"/>
    </location>
</feature>
<dbReference type="CTD" id="36340331"/>
<feature type="compositionally biased region" description="Gly residues" evidence="8">
    <location>
        <begin position="118"/>
        <end position="127"/>
    </location>
</feature>